<sequence>MGDIVIEESNYRAFALSLASLFLLLAAIAIMVYGIIRYQQVYYVIGIFVSLAFFIVFVVNVLKATKVKVLLTITVEGIIDNSSISGLGFISFDDIKEFQIIDQYKTRVIAVIPKNMNNFLEKQSITKRRQIKRNIYMNLPPVSINAYMAKDMEPEDILSLLQKRLVDYNRLYD</sequence>
<proteinExistence type="predicted"/>
<feature type="transmembrane region" description="Helical" evidence="1">
    <location>
        <begin position="12"/>
        <end position="36"/>
    </location>
</feature>
<evidence type="ECO:0000313" key="2">
    <source>
        <dbReference type="EMBL" id="MBH1940695.1"/>
    </source>
</evidence>
<keyword evidence="3" id="KW-1185">Reference proteome</keyword>
<organism evidence="2 3">
    <name type="scientific">Mobilitalea sibirica</name>
    <dbReference type="NCBI Taxonomy" id="1462919"/>
    <lineage>
        <taxon>Bacteria</taxon>
        <taxon>Bacillati</taxon>
        <taxon>Bacillota</taxon>
        <taxon>Clostridia</taxon>
        <taxon>Lachnospirales</taxon>
        <taxon>Lachnospiraceae</taxon>
        <taxon>Mobilitalea</taxon>
    </lineage>
</organism>
<accession>A0A8J7H2G5</accession>
<keyword evidence="1" id="KW-0812">Transmembrane</keyword>
<name>A0A8J7H2G5_9FIRM</name>
<feature type="transmembrane region" description="Helical" evidence="1">
    <location>
        <begin position="42"/>
        <end position="62"/>
    </location>
</feature>
<keyword evidence="1" id="KW-0472">Membrane</keyword>
<dbReference type="AlphaFoldDB" id="A0A8J7H2G5"/>
<protein>
    <submittedName>
        <fullName evidence="2">Uncharacterized protein</fullName>
    </submittedName>
</protein>
<dbReference type="EMBL" id="JAEAGR010000006">
    <property type="protein sequence ID" value="MBH1940695.1"/>
    <property type="molecule type" value="Genomic_DNA"/>
</dbReference>
<keyword evidence="1" id="KW-1133">Transmembrane helix</keyword>
<gene>
    <name evidence="2" type="ORF">I5677_07330</name>
</gene>
<dbReference type="InterPro" id="IPR048136">
    <property type="entry name" value="STM3941-like"/>
</dbReference>
<comment type="caution">
    <text evidence="2">The sequence shown here is derived from an EMBL/GenBank/DDBJ whole genome shotgun (WGS) entry which is preliminary data.</text>
</comment>
<reference evidence="2" key="1">
    <citation type="submission" date="2020-12" db="EMBL/GenBank/DDBJ databases">
        <title>M. sibirica DSM 26468T genome.</title>
        <authorList>
            <person name="Thieme N."/>
            <person name="Rettenmaier R."/>
            <person name="Zverlov V."/>
            <person name="Liebl W."/>
        </authorList>
    </citation>
    <scope>NUCLEOTIDE SEQUENCE</scope>
    <source>
        <strain evidence="2">DSM 26468</strain>
    </source>
</reference>
<dbReference type="Proteomes" id="UP000623269">
    <property type="component" value="Unassembled WGS sequence"/>
</dbReference>
<dbReference type="NCBIfam" id="NF041635">
    <property type="entry name" value="STM3941_fam"/>
    <property type="match status" value="1"/>
</dbReference>
<dbReference type="RefSeq" id="WP_197660923.1">
    <property type="nucleotide sequence ID" value="NZ_JAEAGR010000006.1"/>
</dbReference>
<evidence type="ECO:0000313" key="3">
    <source>
        <dbReference type="Proteomes" id="UP000623269"/>
    </source>
</evidence>
<evidence type="ECO:0000256" key="1">
    <source>
        <dbReference type="SAM" id="Phobius"/>
    </source>
</evidence>